<dbReference type="Pfam" id="PF21362">
    <property type="entry name" value="Sina_RING"/>
    <property type="match status" value="1"/>
</dbReference>
<dbReference type="Gene3D" id="3.30.40.10">
    <property type="entry name" value="Zinc/RING finger domain, C3HC4 (zinc finger)"/>
    <property type="match status" value="1"/>
</dbReference>
<protein>
    <submittedName>
        <fullName evidence="4">(salmon louse) hypothetical protein</fullName>
    </submittedName>
</protein>
<evidence type="ECO:0000313" key="4">
    <source>
        <dbReference type="EMBL" id="CAF2754333.1"/>
    </source>
</evidence>
<keyword evidence="1" id="KW-0479">Metal-binding</keyword>
<dbReference type="PANTHER" id="PTHR24121:SF23">
    <property type="entry name" value="NO MECHANORECEPTOR POTENTIAL C, ISOFORM H"/>
    <property type="match status" value="1"/>
</dbReference>
<evidence type="ECO:0000256" key="1">
    <source>
        <dbReference type="ARBA" id="ARBA00022723"/>
    </source>
</evidence>
<dbReference type="InterPro" id="IPR002110">
    <property type="entry name" value="Ankyrin_rpt"/>
</dbReference>
<name>A0A7R8CAZ1_LEPSM</name>
<dbReference type="PROSITE" id="PS50089">
    <property type="entry name" value="ZF_RING_2"/>
    <property type="match status" value="1"/>
</dbReference>
<dbReference type="Proteomes" id="UP000675881">
    <property type="component" value="Chromosome 1"/>
</dbReference>
<evidence type="ECO:0000256" key="3">
    <source>
        <dbReference type="ARBA" id="ARBA00022833"/>
    </source>
</evidence>
<dbReference type="AlphaFoldDB" id="A0A7R8CAZ1"/>
<organism evidence="4 5">
    <name type="scientific">Lepeophtheirus salmonis</name>
    <name type="common">Salmon louse</name>
    <name type="synonym">Caligus salmonis</name>
    <dbReference type="NCBI Taxonomy" id="72036"/>
    <lineage>
        <taxon>Eukaryota</taxon>
        <taxon>Metazoa</taxon>
        <taxon>Ecdysozoa</taxon>
        <taxon>Arthropoda</taxon>
        <taxon>Crustacea</taxon>
        <taxon>Multicrustacea</taxon>
        <taxon>Hexanauplia</taxon>
        <taxon>Copepoda</taxon>
        <taxon>Siphonostomatoida</taxon>
        <taxon>Caligidae</taxon>
        <taxon>Lepeophtheirus</taxon>
    </lineage>
</organism>
<keyword evidence="2" id="KW-0863">Zinc-finger</keyword>
<dbReference type="OrthoDB" id="6333947at2759"/>
<dbReference type="PANTHER" id="PTHR24121">
    <property type="entry name" value="NO MECHANORECEPTOR POTENTIAL C, ISOFORM D-RELATED"/>
    <property type="match status" value="1"/>
</dbReference>
<dbReference type="InterPro" id="IPR036770">
    <property type="entry name" value="Ankyrin_rpt-contain_sf"/>
</dbReference>
<dbReference type="InterPro" id="IPR001841">
    <property type="entry name" value="Znf_RING"/>
</dbReference>
<proteinExistence type="predicted"/>
<dbReference type="SMART" id="SM00248">
    <property type="entry name" value="ANK"/>
    <property type="match status" value="3"/>
</dbReference>
<keyword evidence="5" id="KW-1185">Reference proteome</keyword>
<dbReference type="Gene3D" id="1.25.40.20">
    <property type="entry name" value="Ankyrin repeat-containing domain"/>
    <property type="match status" value="2"/>
</dbReference>
<dbReference type="Pfam" id="PF12796">
    <property type="entry name" value="Ank_2"/>
    <property type="match status" value="2"/>
</dbReference>
<dbReference type="SUPFAM" id="SSF48403">
    <property type="entry name" value="Ankyrin repeat"/>
    <property type="match status" value="1"/>
</dbReference>
<accession>A0A7R8CAZ1</accession>
<dbReference type="InterPro" id="IPR049548">
    <property type="entry name" value="Sina-like_RING"/>
</dbReference>
<dbReference type="GO" id="GO:0008270">
    <property type="term" value="F:zinc ion binding"/>
    <property type="evidence" value="ECO:0007669"/>
    <property type="project" value="UniProtKB-KW"/>
</dbReference>
<dbReference type="EMBL" id="HG994580">
    <property type="protein sequence ID" value="CAF2754333.1"/>
    <property type="molecule type" value="Genomic_DNA"/>
</dbReference>
<keyword evidence="3" id="KW-0862">Zinc</keyword>
<gene>
    <name evidence="4" type="ORF">LSAA_783</name>
</gene>
<evidence type="ECO:0000313" key="5">
    <source>
        <dbReference type="Proteomes" id="UP000675881"/>
    </source>
</evidence>
<sequence length="292" mass="34075">MFVSWEGLDIKLCENARDGNLESVIELIENKNRDINIVTNIGTPLILACQQDHKEILEYLLSRNNLNLRLQDTDYNGGDTSFHVVCRNGNLVFLKLLLCKLKNLNSKKQSLILNMKNETDGRTAFMLACQWGHYDIIELLFTYEYEDGKRLLVVPDLEIKDKYGKTALDIVKERHYDDIIELIEFEKSWQSSAQHSRKSSSASFLHKESIDQIIESSKIESEMREELECPICWDYMEDTRIFICTNSHLFCESCFLDSNLRSCPKCREDFMFYPPKISPLAERWAKIVFKSN</sequence>
<evidence type="ECO:0000256" key="2">
    <source>
        <dbReference type="ARBA" id="ARBA00022771"/>
    </source>
</evidence>
<dbReference type="SUPFAM" id="SSF57850">
    <property type="entry name" value="RING/U-box"/>
    <property type="match status" value="1"/>
</dbReference>
<reference evidence="4" key="1">
    <citation type="submission" date="2021-02" db="EMBL/GenBank/DDBJ databases">
        <authorList>
            <person name="Bekaert M."/>
        </authorList>
    </citation>
    <scope>NUCLEOTIDE SEQUENCE</scope>
    <source>
        <strain evidence="4">IoA-00</strain>
    </source>
</reference>
<dbReference type="InterPro" id="IPR013083">
    <property type="entry name" value="Znf_RING/FYVE/PHD"/>
</dbReference>